<evidence type="ECO:0000313" key="2">
    <source>
        <dbReference type="EMBL" id="KXN71549.1"/>
    </source>
</evidence>
<accession>A0A137P982</accession>
<evidence type="ECO:0008006" key="4">
    <source>
        <dbReference type="Google" id="ProtNLM"/>
    </source>
</evidence>
<evidence type="ECO:0000256" key="1">
    <source>
        <dbReference type="SAM" id="Phobius"/>
    </source>
</evidence>
<dbReference type="PANTHER" id="PTHR28229">
    <property type="entry name" value="TRANSLOCATION PROTEIN SEC66"/>
    <property type="match status" value="1"/>
</dbReference>
<dbReference type="OMA" id="MIAHEKL"/>
<sequence>MLGVVLFYFIGWTLVFGTFVRFYHKNKATAASKVKPWFDNWKSREIYISLLQTESPDEYLLKAALLRRAMTVVTRVLQMREQRPPLSKLLKQGSIGEDVWNSFQKAEEELEQEVMEVVQEADTFNQGWGKSIYQTASEMIAHEKLRTTQINFERLRAAERDVNAQRAVWKKELDQAQLAMKEKISAATAKELIEEENQARKRK</sequence>
<feature type="transmembrane region" description="Helical" evidence="1">
    <location>
        <begin position="6"/>
        <end position="23"/>
    </location>
</feature>
<organism evidence="2 3">
    <name type="scientific">Conidiobolus coronatus (strain ATCC 28846 / CBS 209.66 / NRRL 28638)</name>
    <name type="common">Delacroixia coronata</name>
    <dbReference type="NCBI Taxonomy" id="796925"/>
    <lineage>
        <taxon>Eukaryota</taxon>
        <taxon>Fungi</taxon>
        <taxon>Fungi incertae sedis</taxon>
        <taxon>Zoopagomycota</taxon>
        <taxon>Entomophthoromycotina</taxon>
        <taxon>Entomophthoromycetes</taxon>
        <taxon>Entomophthorales</taxon>
        <taxon>Ancylistaceae</taxon>
        <taxon>Conidiobolus</taxon>
    </lineage>
</organism>
<evidence type="ECO:0000313" key="3">
    <source>
        <dbReference type="Proteomes" id="UP000070444"/>
    </source>
</evidence>
<keyword evidence="1" id="KW-1133">Transmembrane helix</keyword>
<proteinExistence type="predicted"/>
<dbReference type="STRING" id="796925.A0A137P982"/>
<dbReference type="GO" id="GO:0031204">
    <property type="term" value="P:post-translational protein targeting to membrane, translocation"/>
    <property type="evidence" value="ECO:0007669"/>
    <property type="project" value="InterPro"/>
</dbReference>
<dbReference type="PANTHER" id="PTHR28229:SF1">
    <property type="entry name" value="TRANSLOCATION PROTEIN SEC66"/>
    <property type="match status" value="1"/>
</dbReference>
<dbReference type="OrthoDB" id="73168at2759"/>
<dbReference type="GO" id="GO:0031207">
    <property type="term" value="C:Sec62/Sec63 complex"/>
    <property type="evidence" value="ECO:0007669"/>
    <property type="project" value="InterPro"/>
</dbReference>
<dbReference type="Pfam" id="PF09802">
    <property type="entry name" value="Sec66"/>
    <property type="match status" value="1"/>
</dbReference>
<reference evidence="2 3" key="1">
    <citation type="journal article" date="2015" name="Genome Biol. Evol.">
        <title>Phylogenomic analyses indicate that early fungi evolved digesting cell walls of algal ancestors of land plants.</title>
        <authorList>
            <person name="Chang Y."/>
            <person name="Wang S."/>
            <person name="Sekimoto S."/>
            <person name="Aerts A.L."/>
            <person name="Choi C."/>
            <person name="Clum A."/>
            <person name="LaButti K.M."/>
            <person name="Lindquist E.A."/>
            <person name="Yee Ngan C."/>
            <person name="Ohm R.A."/>
            <person name="Salamov A.A."/>
            <person name="Grigoriev I.V."/>
            <person name="Spatafora J.W."/>
            <person name="Berbee M.L."/>
        </authorList>
    </citation>
    <scope>NUCLEOTIDE SEQUENCE [LARGE SCALE GENOMIC DNA]</scope>
    <source>
        <strain evidence="2 3">NRRL 28638</strain>
    </source>
</reference>
<protein>
    <recommendedName>
        <fullName evidence="4">Translocation protein sec66</fullName>
    </recommendedName>
</protein>
<keyword evidence="1" id="KW-0472">Membrane</keyword>
<keyword evidence="3" id="KW-1185">Reference proteome</keyword>
<name>A0A137P982_CONC2</name>
<dbReference type="InterPro" id="IPR018624">
    <property type="entry name" value="Sec66"/>
</dbReference>
<dbReference type="Proteomes" id="UP000070444">
    <property type="component" value="Unassembled WGS sequence"/>
</dbReference>
<keyword evidence="1" id="KW-0812">Transmembrane</keyword>
<dbReference type="EMBL" id="KQ964472">
    <property type="protein sequence ID" value="KXN71549.1"/>
    <property type="molecule type" value="Genomic_DNA"/>
</dbReference>
<dbReference type="AlphaFoldDB" id="A0A137P982"/>
<gene>
    <name evidence="2" type="ORF">CONCODRAFT_48617</name>
</gene>